<dbReference type="Pfam" id="PF02517">
    <property type="entry name" value="Rce1-like"/>
    <property type="match status" value="1"/>
</dbReference>
<dbReference type="GO" id="GO:0008237">
    <property type="term" value="F:metallopeptidase activity"/>
    <property type="evidence" value="ECO:0007669"/>
    <property type="project" value="UniProtKB-KW"/>
</dbReference>
<gene>
    <name evidence="3" type="ORF">EGH21_15150</name>
</gene>
<dbReference type="RefSeq" id="WP_220619321.1">
    <property type="nucleotide sequence ID" value="NZ_RKLR01000006.1"/>
</dbReference>
<reference evidence="3 4" key="1">
    <citation type="submission" date="2021-06" db="EMBL/GenBank/DDBJ databases">
        <title>Halomicroarcula sp. a new haloarchaeum isolated from saline soil.</title>
        <authorList>
            <person name="Duran-Viseras A."/>
            <person name="Sanchez-Porro C."/>
            <person name="Ventosa A."/>
        </authorList>
    </citation>
    <scope>NUCLEOTIDE SEQUENCE [LARGE SCALE GENOMIC DNA]</scope>
    <source>
        <strain evidence="3 4">F13</strain>
    </source>
</reference>
<evidence type="ECO:0000313" key="3">
    <source>
        <dbReference type="EMBL" id="MBX0324366.1"/>
    </source>
</evidence>
<sequence>MTQIRSFRQLVSTLYVDEPVGNRLWTVLAITILPVPLVSGLYIIHGAMTGMAAGAYSVRNGYLVYGVVNLFVVALMFGLLDTEQRARVFAFRPPSIRELAAAILAFVVGLGVFQVTERVSRALGYQLQGLSYTLDNPVAVSTILIGAVVLAPVTEELLYRGLVLETLSERGLGPVSATALMTALFALIHLPNFGVAGTIFIAVWGILPAALRLRYDNLTGAILMHMLNNLFAYVIVVAAGWS</sequence>
<dbReference type="AlphaFoldDB" id="A0AAW4PT60"/>
<dbReference type="GO" id="GO:0080120">
    <property type="term" value="P:CAAX-box protein maturation"/>
    <property type="evidence" value="ECO:0007669"/>
    <property type="project" value="UniProtKB-ARBA"/>
</dbReference>
<feature type="transmembrane region" description="Helical" evidence="1">
    <location>
        <begin position="218"/>
        <end position="241"/>
    </location>
</feature>
<feature type="transmembrane region" description="Helical" evidence="1">
    <location>
        <begin position="62"/>
        <end position="79"/>
    </location>
</feature>
<name>A0AAW4PT60_9EURY</name>
<evidence type="ECO:0000259" key="2">
    <source>
        <dbReference type="Pfam" id="PF02517"/>
    </source>
</evidence>
<dbReference type="Proteomes" id="UP001430377">
    <property type="component" value="Unassembled WGS sequence"/>
</dbReference>
<accession>A0AAW4PT60</accession>
<dbReference type="PANTHER" id="PTHR36435">
    <property type="entry name" value="SLR1288 PROTEIN"/>
    <property type="match status" value="1"/>
</dbReference>
<dbReference type="InterPro" id="IPR052710">
    <property type="entry name" value="CAAX_protease"/>
</dbReference>
<dbReference type="EMBL" id="RKLR01000006">
    <property type="protein sequence ID" value="MBX0324366.1"/>
    <property type="molecule type" value="Genomic_DNA"/>
</dbReference>
<keyword evidence="1" id="KW-1133">Transmembrane helix</keyword>
<proteinExistence type="predicted"/>
<feature type="transmembrane region" description="Helical" evidence="1">
    <location>
        <begin position="136"/>
        <end position="159"/>
    </location>
</feature>
<dbReference type="InterPro" id="IPR003675">
    <property type="entry name" value="Rce1/LyrA-like_dom"/>
</dbReference>
<evidence type="ECO:0000313" key="4">
    <source>
        <dbReference type="Proteomes" id="UP001430377"/>
    </source>
</evidence>
<feature type="transmembrane region" description="Helical" evidence="1">
    <location>
        <begin position="24"/>
        <end position="42"/>
    </location>
</feature>
<keyword evidence="1" id="KW-0812">Transmembrane</keyword>
<evidence type="ECO:0000256" key="1">
    <source>
        <dbReference type="SAM" id="Phobius"/>
    </source>
</evidence>
<feature type="transmembrane region" description="Helical" evidence="1">
    <location>
        <begin position="99"/>
        <end position="116"/>
    </location>
</feature>
<protein>
    <submittedName>
        <fullName evidence="3">CPBP family intramembrane metalloprotease</fullName>
    </submittedName>
</protein>
<feature type="domain" description="CAAX prenyl protease 2/Lysostaphin resistance protein A-like" evidence="2">
    <location>
        <begin position="142"/>
        <end position="231"/>
    </location>
</feature>
<organism evidence="3 4">
    <name type="scientific">Haloarcula rubra</name>
    <dbReference type="NCBI Taxonomy" id="2487747"/>
    <lineage>
        <taxon>Archaea</taxon>
        <taxon>Methanobacteriati</taxon>
        <taxon>Methanobacteriota</taxon>
        <taxon>Stenosarchaea group</taxon>
        <taxon>Halobacteria</taxon>
        <taxon>Halobacteriales</taxon>
        <taxon>Haloarculaceae</taxon>
        <taxon>Haloarcula</taxon>
    </lineage>
</organism>
<dbReference type="GO" id="GO:0004175">
    <property type="term" value="F:endopeptidase activity"/>
    <property type="evidence" value="ECO:0007669"/>
    <property type="project" value="UniProtKB-ARBA"/>
</dbReference>
<comment type="caution">
    <text evidence="3">The sequence shown here is derived from an EMBL/GenBank/DDBJ whole genome shotgun (WGS) entry which is preliminary data.</text>
</comment>
<keyword evidence="3" id="KW-0378">Hydrolase</keyword>
<keyword evidence="3" id="KW-0482">Metalloprotease</keyword>
<dbReference type="PANTHER" id="PTHR36435:SF1">
    <property type="entry name" value="CAAX AMINO TERMINAL PROTEASE FAMILY PROTEIN"/>
    <property type="match status" value="1"/>
</dbReference>
<feature type="transmembrane region" description="Helical" evidence="1">
    <location>
        <begin position="194"/>
        <end position="211"/>
    </location>
</feature>
<keyword evidence="3" id="KW-0645">Protease</keyword>
<keyword evidence="1" id="KW-0472">Membrane</keyword>
<keyword evidence="4" id="KW-1185">Reference proteome</keyword>